<dbReference type="Proteomes" id="UP000814140">
    <property type="component" value="Unassembled WGS sequence"/>
</dbReference>
<organism evidence="1 2">
    <name type="scientific">Artomyces pyxidatus</name>
    <dbReference type="NCBI Taxonomy" id="48021"/>
    <lineage>
        <taxon>Eukaryota</taxon>
        <taxon>Fungi</taxon>
        <taxon>Dikarya</taxon>
        <taxon>Basidiomycota</taxon>
        <taxon>Agaricomycotina</taxon>
        <taxon>Agaricomycetes</taxon>
        <taxon>Russulales</taxon>
        <taxon>Auriscalpiaceae</taxon>
        <taxon>Artomyces</taxon>
    </lineage>
</organism>
<protein>
    <submittedName>
        <fullName evidence="1">UPF0187-domain-containing protein</fullName>
    </submittedName>
</protein>
<reference evidence="1" key="2">
    <citation type="journal article" date="2022" name="New Phytol.">
        <title>Evolutionary transition to the ectomycorrhizal habit in the genomes of a hyperdiverse lineage of mushroom-forming fungi.</title>
        <authorList>
            <person name="Looney B."/>
            <person name="Miyauchi S."/>
            <person name="Morin E."/>
            <person name="Drula E."/>
            <person name="Courty P.E."/>
            <person name="Kohler A."/>
            <person name="Kuo A."/>
            <person name="LaButti K."/>
            <person name="Pangilinan J."/>
            <person name="Lipzen A."/>
            <person name="Riley R."/>
            <person name="Andreopoulos W."/>
            <person name="He G."/>
            <person name="Johnson J."/>
            <person name="Nolan M."/>
            <person name="Tritt A."/>
            <person name="Barry K.W."/>
            <person name="Grigoriev I.V."/>
            <person name="Nagy L.G."/>
            <person name="Hibbett D."/>
            <person name="Henrissat B."/>
            <person name="Matheny P.B."/>
            <person name="Labbe J."/>
            <person name="Martin F.M."/>
        </authorList>
    </citation>
    <scope>NUCLEOTIDE SEQUENCE</scope>
    <source>
        <strain evidence="1">HHB10654</strain>
    </source>
</reference>
<keyword evidence="2" id="KW-1185">Reference proteome</keyword>
<accession>A0ACB8SN26</accession>
<sequence length="506" mass="56356">MSPHRRSFTGHHDLLPAAESRGTVIVSIVSAHTLFVWTFGSGTVFWRIWPAVFMHTLFATAVTLASMRTNLYLGIPSVMLTVLGVVIGFVISYRASSGYDRYWMGRSSWSDLMRNARTLTRLIWFHVPLRLTPKTPEETNNPAPRNVEEIRKIMKEKRAALDLIEGFAVATKHHLRGEMGLYYEDLYKLARPLHDHPHHQRPGAPSATSSAIAPFGPFLDPVVPPINSYGTAETTLRGRGRVYSSSRSSSHSSCAQERAPLLPSSRAFAPSVFSRVSSDLIPFANYFHHIFRFYRPRTVQEASSDQSSEEGGVQRQWMTEPGPSRPGRNLKHRPRVAGNGQNIPTELMRHLSDWLSVLEDRGTVPGTSLGAMIGSIAALEDTLAALERILTTPLPFVYAVHISTVWIYLFFLPFQLVDQFGWYTIPGVAIAAFIYLGFLAAGEEIEQPFGYDENDLDLDMFCRDIVHADIERLKQTPGANVYLGSHHEGDGGKGKPTDNGAAEVLI</sequence>
<reference evidence="1" key="1">
    <citation type="submission" date="2021-03" db="EMBL/GenBank/DDBJ databases">
        <authorList>
            <consortium name="DOE Joint Genome Institute"/>
            <person name="Ahrendt S."/>
            <person name="Looney B.P."/>
            <person name="Miyauchi S."/>
            <person name="Morin E."/>
            <person name="Drula E."/>
            <person name="Courty P.E."/>
            <person name="Chicoki N."/>
            <person name="Fauchery L."/>
            <person name="Kohler A."/>
            <person name="Kuo A."/>
            <person name="Labutti K."/>
            <person name="Pangilinan J."/>
            <person name="Lipzen A."/>
            <person name="Riley R."/>
            <person name="Andreopoulos W."/>
            <person name="He G."/>
            <person name="Johnson J."/>
            <person name="Barry K.W."/>
            <person name="Grigoriev I.V."/>
            <person name="Nagy L."/>
            <person name="Hibbett D."/>
            <person name="Henrissat B."/>
            <person name="Matheny P.B."/>
            <person name="Labbe J."/>
            <person name="Martin F."/>
        </authorList>
    </citation>
    <scope>NUCLEOTIDE SEQUENCE</scope>
    <source>
        <strain evidence="1">HHB10654</strain>
    </source>
</reference>
<evidence type="ECO:0000313" key="1">
    <source>
        <dbReference type="EMBL" id="KAI0057278.1"/>
    </source>
</evidence>
<comment type="caution">
    <text evidence="1">The sequence shown here is derived from an EMBL/GenBank/DDBJ whole genome shotgun (WGS) entry which is preliminary data.</text>
</comment>
<dbReference type="EMBL" id="MU277249">
    <property type="protein sequence ID" value="KAI0057278.1"/>
    <property type="molecule type" value="Genomic_DNA"/>
</dbReference>
<name>A0ACB8SN26_9AGAM</name>
<gene>
    <name evidence="1" type="ORF">BV25DRAFT_1812645</name>
</gene>
<proteinExistence type="predicted"/>
<evidence type="ECO:0000313" key="2">
    <source>
        <dbReference type="Proteomes" id="UP000814140"/>
    </source>
</evidence>